<dbReference type="AlphaFoldDB" id="A0A1X9MHB2"/>
<dbReference type="EMBL" id="CP020814">
    <property type="protein sequence ID" value="ARK31513.1"/>
    <property type="molecule type" value="Genomic_DNA"/>
</dbReference>
<gene>
    <name evidence="1" type="ORF">BkAM31D_17630</name>
</gene>
<proteinExistence type="predicted"/>
<dbReference type="Pfam" id="PF12758">
    <property type="entry name" value="DUF3813"/>
    <property type="match status" value="1"/>
</dbReference>
<dbReference type="InterPro" id="IPR024217">
    <property type="entry name" value="DUF3813"/>
</dbReference>
<evidence type="ECO:0000313" key="1">
    <source>
        <dbReference type="EMBL" id="ARK31513.1"/>
    </source>
</evidence>
<name>A0A1X9MHB2_9BACI</name>
<sequence length="75" mass="8838">MDNPYFQEARQTIARLELLAFAAETDTQREAVKKELHRAKMILNSAFPYSSPAEQDQIIHMQDLLNDLYDYDLYQ</sequence>
<keyword evidence="2" id="KW-1185">Reference proteome</keyword>
<organism evidence="1 2">
    <name type="scientific">Halalkalibacter krulwichiae</name>
    <dbReference type="NCBI Taxonomy" id="199441"/>
    <lineage>
        <taxon>Bacteria</taxon>
        <taxon>Bacillati</taxon>
        <taxon>Bacillota</taxon>
        <taxon>Bacilli</taxon>
        <taxon>Bacillales</taxon>
        <taxon>Bacillaceae</taxon>
        <taxon>Halalkalibacter</taxon>
    </lineage>
</organism>
<reference evidence="1 2" key="1">
    <citation type="submission" date="2017-04" db="EMBL/GenBank/DDBJ databases">
        <title>Bacillus krulwichiae AM31D Genome sequencing and assembly.</title>
        <authorList>
            <person name="Krulwich T.A."/>
            <person name="Anastor L."/>
            <person name="Ehrlich R."/>
            <person name="Ehrlich G.D."/>
            <person name="Janto B."/>
        </authorList>
    </citation>
    <scope>NUCLEOTIDE SEQUENCE [LARGE SCALE GENOMIC DNA]</scope>
    <source>
        <strain evidence="1 2">AM31D</strain>
    </source>
</reference>
<dbReference type="KEGG" id="bkw:BkAM31D_17630"/>
<protein>
    <submittedName>
        <fullName evidence="1">Uncharacterized protein</fullName>
    </submittedName>
</protein>
<evidence type="ECO:0000313" key="2">
    <source>
        <dbReference type="Proteomes" id="UP000193006"/>
    </source>
</evidence>
<accession>A0A1X9MHB2</accession>
<dbReference type="STRING" id="199441.BkAM31D_17630"/>
<dbReference type="RefSeq" id="WP_066152903.1">
    <property type="nucleotide sequence ID" value="NZ_CP020814.1"/>
</dbReference>
<dbReference type="Proteomes" id="UP000193006">
    <property type="component" value="Chromosome"/>
</dbReference>